<proteinExistence type="predicted"/>
<accession>A0A6C0K770</accession>
<dbReference type="EMBL" id="MN740812">
    <property type="protein sequence ID" value="QHU13001.1"/>
    <property type="molecule type" value="Genomic_DNA"/>
</dbReference>
<protein>
    <recommendedName>
        <fullName evidence="1">DUF5824 domain-containing protein</fullName>
    </recommendedName>
</protein>
<evidence type="ECO:0000259" key="1">
    <source>
        <dbReference type="Pfam" id="PF19141"/>
    </source>
</evidence>
<feature type="domain" description="DUF5824" evidence="1">
    <location>
        <begin position="6"/>
        <end position="128"/>
    </location>
</feature>
<organism evidence="2">
    <name type="scientific">viral metagenome</name>
    <dbReference type="NCBI Taxonomy" id="1070528"/>
    <lineage>
        <taxon>unclassified sequences</taxon>
        <taxon>metagenomes</taxon>
        <taxon>organismal metagenomes</taxon>
    </lineage>
</organism>
<dbReference type="Pfam" id="PF19141">
    <property type="entry name" value="DUF5824"/>
    <property type="match status" value="1"/>
</dbReference>
<sequence>MTRHSPRKYFSGLSAAATRRRRGEIAKFGSMGSRNQRAYVGFQTDKGRRTRKSKYTARWAQAFPNAKSLEERAAATGVPVRYLRQCYNRGMAAWRTGHRPDATQQQWGYARVSSLLTCGKTYHTTDADIVRAAKAASAGAAKWFSNC</sequence>
<dbReference type="AlphaFoldDB" id="A0A6C0K770"/>
<reference evidence="2" key="1">
    <citation type="journal article" date="2020" name="Nature">
        <title>Giant virus diversity and host interactions through global metagenomics.</title>
        <authorList>
            <person name="Schulz F."/>
            <person name="Roux S."/>
            <person name="Paez-Espino D."/>
            <person name="Jungbluth S."/>
            <person name="Walsh D.A."/>
            <person name="Denef V.J."/>
            <person name="McMahon K.D."/>
            <person name="Konstantinidis K.T."/>
            <person name="Eloe-Fadrosh E.A."/>
            <person name="Kyrpides N.C."/>
            <person name="Woyke T."/>
        </authorList>
    </citation>
    <scope>NUCLEOTIDE SEQUENCE</scope>
    <source>
        <strain evidence="2">GVMAG-S-1101172-89</strain>
    </source>
</reference>
<name>A0A6C0K770_9ZZZZ</name>
<evidence type="ECO:0000313" key="2">
    <source>
        <dbReference type="EMBL" id="QHU13001.1"/>
    </source>
</evidence>
<dbReference type="InterPro" id="IPR043862">
    <property type="entry name" value="DUF5824"/>
</dbReference>